<dbReference type="EMBL" id="JAAAIL010000722">
    <property type="protein sequence ID" value="KAG0273586.1"/>
    <property type="molecule type" value="Genomic_DNA"/>
</dbReference>
<keyword evidence="2" id="KW-1185">Reference proteome</keyword>
<name>A0AAD4DB30_9FUNG</name>
<accession>A0AAD4DB30</accession>
<organism evidence="1 2">
    <name type="scientific">Linnemannia exigua</name>
    <dbReference type="NCBI Taxonomy" id="604196"/>
    <lineage>
        <taxon>Eukaryota</taxon>
        <taxon>Fungi</taxon>
        <taxon>Fungi incertae sedis</taxon>
        <taxon>Mucoromycota</taxon>
        <taxon>Mortierellomycotina</taxon>
        <taxon>Mortierellomycetes</taxon>
        <taxon>Mortierellales</taxon>
        <taxon>Mortierellaceae</taxon>
        <taxon>Linnemannia</taxon>
    </lineage>
</organism>
<protein>
    <submittedName>
        <fullName evidence="1">Uncharacterized protein</fullName>
    </submittedName>
</protein>
<dbReference type="AlphaFoldDB" id="A0AAD4DB30"/>
<dbReference type="Proteomes" id="UP001194580">
    <property type="component" value="Unassembled WGS sequence"/>
</dbReference>
<evidence type="ECO:0000313" key="1">
    <source>
        <dbReference type="EMBL" id="KAG0273586.1"/>
    </source>
</evidence>
<gene>
    <name evidence="1" type="ORF">BGZ95_010608</name>
</gene>
<feature type="non-terminal residue" evidence="1">
    <location>
        <position position="1"/>
    </location>
</feature>
<sequence>ESGIPDQDDAIMSYKELLELRRIKLSRRGRLKASFADFVQRRLPVFWLFWEKDVETETMQLELEHSATIVAKKTIVVASLQNSSMLSGILEAL</sequence>
<comment type="caution">
    <text evidence="1">The sequence shown here is derived from an EMBL/GenBank/DDBJ whole genome shotgun (WGS) entry which is preliminary data.</text>
</comment>
<reference evidence="1" key="1">
    <citation type="journal article" date="2020" name="Fungal Divers.">
        <title>Resolving the Mortierellaceae phylogeny through synthesis of multi-gene phylogenetics and phylogenomics.</title>
        <authorList>
            <person name="Vandepol N."/>
            <person name="Liber J."/>
            <person name="Desiro A."/>
            <person name="Na H."/>
            <person name="Kennedy M."/>
            <person name="Barry K."/>
            <person name="Grigoriev I.V."/>
            <person name="Miller A.N."/>
            <person name="O'Donnell K."/>
            <person name="Stajich J.E."/>
            <person name="Bonito G."/>
        </authorList>
    </citation>
    <scope>NUCLEOTIDE SEQUENCE</scope>
    <source>
        <strain evidence="1">NRRL 28262</strain>
    </source>
</reference>
<evidence type="ECO:0000313" key="2">
    <source>
        <dbReference type="Proteomes" id="UP001194580"/>
    </source>
</evidence>
<proteinExistence type="predicted"/>